<gene>
    <name evidence="2" type="ORF">ILUMI_24885</name>
</gene>
<reference evidence="2" key="1">
    <citation type="submission" date="2019-08" db="EMBL/GenBank/DDBJ databases">
        <title>The genome of the North American firefly Photinus pyralis.</title>
        <authorList>
            <consortium name="Photinus pyralis genome working group"/>
            <person name="Fallon T.R."/>
            <person name="Sander Lower S.E."/>
            <person name="Weng J.-K."/>
        </authorList>
    </citation>
    <scope>NUCLEOTIDE SEQUENCE</scope>
    <source>
        <strain evidence="2">TRF0915ILg1</strain>
        <tissue evidence="2">Whole body</tissue>
    </source>
</reference>
<proteinExistence type="predicted"/>
<organism evidence="2 3">
    <name type="scientific">Ignelater luminosus</name>
    <name type="common">Cucubano</name>
    <name type="synonym">Pyrophorus luminosus</name>
    <dbReference type="NCBI Taxonomy" id="2038154"/>
    <lineage>
        <taxon>Eukaryota</taxon>
        <taxon>Metazoa</taxon>
        <taxon>Ecdysozoa</taxon>
        <taxon>Arthropoda</taxon>
        <taxon>Hexapoda</taxon>
        <taxon>Insecta</taxon>
        <taxon>Pterygota</taxon>
        <taxon>Neoptera</taxon>
        <taxon>Endopterygota</taxon>
        <taxon>Coleoptera</taxon>
        <taxon>Polyphaga</taxon>
        <taxon>Elateriformia</taxon>
        <taxon>Elateroidea</taxon>
        <taxon>Elateridae</taxon>
        <taxon>Agrypninae</taxon>
        <taxon>Pyrophorini</taxon>
        <taxon>Ignelater</taxon>
    </lineage>
</organism>
<evidence type="ECO:0000313" key="2">
    <source>
        <dbReference type="EMBL" id="KAF2881285.1"/>
    </source>
</evidence>
<dbReference type="AlphaFoldDB" id="A0A8K0C5I9"/>
<evidence type="ECO:0000259" key="1">
    <source>
        <dbReference type="Pfam" id="PF13843"/>
    </source>
</evidence>
<dbReference type="InterPro" id="IPR052638">
    <property type="entry name" value="PiggyBac_TE-derived"/>
</dbReference>
<sequence>MTPLEIFKLFFDEEVVTVFVTETKKCALLKNDGNMNVSSEEIKAFLGILILSGYNILPEKKYYWDTKSDMKNKLVSECMRRDRFLFITRYFHIGDNSDICHGDGLFKLCPLITLLKG</sequence>
<keyword evidence="3" id="KW-1185">Reference proteome</keyword>
<accession>A0A8K0C5I9</accession>
<dbReference type="Proteomes" id="UP000801492">
    <property type="component" value="Unassembled WGS sequence"/>
</dbReference>
<dbReference type="PANTHER" id="PTHR47055">
    <property type="entry name" value="DDE_TNP_1_7 DOMAIN-CONTAINING PROTEIN"/>
    <property type="match status" value="1"/>
</dbReference>
<dbReference type="GO" id="GO:0043565">
    <property type="term" value="F:sequence-specific DNA binding"/>
    <property type="evidence" value="ECO:0007669"/>
    <property type="project" value="TreeGrafter"/>
</dbReference>
<feature type="domain" description="PiggyBac transposable element-derived protein" evidence="1">
    <location>
        <begin position="2"/>
        <end position="113"/>
    </location>
</feature>
<dbReference type="OrthoDB" id="6777693at2759"/>
<protein>
    <recommendedName>
        <fullName evidence="1">PiggyBac transposable element-derived protein domain-containing protein</fullName>
    </recommendedName>
</protein>
<dbReference type="PANTHER" id="PTHR47055:SF3">
    <property type="entry name" value="PHORBOL-ESTER_DAG-TYPE DOMAIN-CONTAINING PROTEIN"/>
    <property type="match status" value="1"/>
</dbReference>
<comment type="caution">
    <text evidence="2">The sequence shown here is derived from an EMBL/GenBank/DDBJ whole genome shotgun (WGS) entry which is preliminary data.</text>
</comment>
<evidence type="ECO:0000313" key="3">
    <source>
        <dbReference type="Proteomes" id="UP000801492"/>
    </source>
</evidence>
<name>A0A8K0C5I9_IGNLU</name>
<dbReference type="EMBL" id="VTPC01090825">
    <property type="protein sequence ID" value="KAF2881285.1"/>
    <property type="molecule type" value="Genomic_DNA"/>
</dbReference>
<dbReference type="Pfam" id="PF13843">
    <property type="entry name" value="DDE_Tnp_1_7"/>
    <property type="match status" value="1"/>
</dbReference>
<dbReference type="InterPro" id="IPR029526">
    <property type="entry name" value="PGBD"/>
</dbReference>